<keyword evidence="3" id="KW-1185">Reference proteome</keyword>
<evidence type="ECO:0000313" key="3">
    <source>
        <dbReference type="Proteomes" id="UP001233999"/>
    </source>
</evidence>
<sequence>SFCIRANARPSRSRRLQCYVKLTSCPSCGLTIISIVIVHAAIVIFCCIFNSILTNDTRQINALT</sequence>
<name>A0AAD8E3L3_DIPPU</name>
<keyword evidence="1" id="KW-0472">Membrane</keyword>
<gene>
    <name evidence="2" type="ORF">L9F63_007624</name>
</gene>
<proteinExistence type="predicted"/>
<accession>A0AAD8E3L3</accession>
<dbReference type="Proteomes" id="UP001233999">
    <property type="component" value="Unassembled WGS sequence"/>
</dbReference>
<feature type="transmembrane region" description="Helical" evidence="1">
    <location>
        <begin position="30"/>
        <end position="53"/>
    </location>
</feature>
<protein>
    <submittedName>
        <fullName evidence="2">Uncharacterized protein</fullName>
    </submittedName>
</protein>
<feature type="non-terminal residue" evidence="2">
    <location>
        <position position="64"/>
    </location>
</feature>
<dbReference type="AlphaFoldDB" id="A0AAD8E3L3"/>
<keyword evidence="1" id="KW-1133">Transmembrane helix</keyword>
<reference evidence="2" key="1">
    <citation type="journal article" date="2023" name="IScience">
        <title>Live-bearing cockroach genome reveals convergent evolutionary mechanisms linked to viviparity in insects and beyond.</title>
        <authorList>
            <person name="Fouks B."/>
            <person name="Harrison M.C."/>
            <person name="Mikhailova A.A."/>
            <person name="Marchal E."/>
            <person name="English S."/>
            <person name="Carruthers M."/>
            <person name="Jennings E.C."/>
            <person name="Chiamaka E.L."/>
            <person name="Frigard R.A."/>
            <person name="Pippel M."/>
            <person name="Attardo G.M."/>
            <person name="Benoit J.B."/>
            <person name="Bornberg-Bauer E."/>
            <person name="Tobe S.S."/>
        </authorList>
    </citation>
    <scope>NUCLEOTIDE SEQUENCE</scope>
    <source>
        <strain evidence="2">Stay&amp;Tobe</strain>
    </source>
</reference>
<feature type="non-terminal residue" evidence="2">
    <location>
        <position position="1"/>
    </location>
</feature>
<dbReference type="EMBL" id="JASPKZ010009833">
    <property type="protein sequence ID" value="KAJ9575519.1"/>
    <property type="molecule type" value="Genomic_DNA"/>
</dbReference>
<reference evidence="2" key="2">
    <citation type="submission" date="2023-05" db="EMBL/GenBank/DDBJ databases">
        <authorList>
            <person name="Fouks B."/>
        </authorList>
    </citation>
    <scope>NUCLEOTIDE SEQUENCE</scope>
    <source>
        <strain evidence="2">Stay&amp;Tobe</strain>
        <tissue evidence="2">Testes</tissue>
    </source>
</reference>
<evidence type="ECO:0000313" key="2">
    <source>
        <dbReference type="EMBL" id="KAJ9575519.1"/>
    </source>
</evidence>
<organism evidence="2 3">
    <name type="scientific">Diploptera punctata</name>
    <name type="common">Pacific beetle cockroach</name>
    <dbReference type="NCBI Taxonomy" id="6984"/>
    <lineage>
        <taxon>Eukaryota</taxon>
        <taxon>Metazoa</taxon>
        <taxon>Ecdysozoa</taxon>
        <taxon>Arthropoda</taxon>
        <taxon>Hexapoda</taxon>
        <taxon>Insecta</taxon>
        <taxon>Pterygota</taxon>
        <taxon>Neoptera</taxon>
        <taxon>Polyneoptera</taxon>
        <taxon>Dictyoptera</taxon>
        <taxon>Blattodea</taxon>
        <taxon>Blaberoidea</taxon>
        <taxon>Blaberidae</taxon>
        <taxon>Diplopterinae</taxon>
        <taxon>Diploptera</taxon>
    </lineage>
</organism>
<keyword evidence="1" id="KW-0812">Transmembrane</keyword>
<comment type="caution">
    <text evidence="2">The sequence shown here is derived from an EMBL/GenBank/DDBJ whole genome shotgun (WGS) entry which is preliminary data.</text>
</comment>
<evidence type="ECO:0000256" key="1">
    <source>
        <dbReference type="SAM" id="Phobius"/>
    </source>
</evidence>